<accession>A0A1H3YIG2</accession>
<feature type="transmembrane region" description="Helical" evidence="1">
    <location>
        <begin position="116"/>
        <end position="137"/>
    </location>
</feature>
<dbReference type="AlphaFoldDB" id="A0A1H3YIG2"/>
<keyword evidence="1" id="KW-0812">Transmembrane</keyword>
<dbReference type="Proteomes" id="UP000198951">
    <property type="component" value="Unassembled WGS sequence"/>
</dbReference>
<dbReference type="PANTHER" id="PTHR34220">
    <property type="entry name" value="SENSOR HISTIDINE KINASE YPDA"/>
    <property type="match status" value="1"/>
</dbReference>
<evidence type="ECO:0000259" key="2">
    <source>
        <dbReference type="Pfam" id="PF06580"/>
    </source>
</evidence>
<dbReference type="GO" id="GO:0016020">
    <property type="term" value="C:membrane"/>
    <property type="evidence" value="ECO:0007669"/>
    <property type="project" value="InterPro"/>
</dbReference>
<feature type="transmembrane region" description="Helical" evidence="1">
    <location>
        <begin position="47"/>
        <end position="65"/>
    </location>
</feature>
<evidence type="ECO:0000256" key="1">
    <source>
        <dbReference type="SAM" id="Phobius"/>
    </source>
</evidence>
<feature type="transmembrane region" description="Helical" evidence="1">
    <location>
        <begin position="74"/>
        <end position="96"/>
    </location>
</feature>
<dbReference type="InterPro" id="IPR050640">
    <property type="entry name" value="Bact_2-comp_sensor_kinase"/>
</dbReference>
<dbReference type="Gene3D" id="3.30.565.10">
    <property type="entry name" value="Histidine kinase-like ATPase, C-terminal domain"/>
    <property type="match status" value="1"/>
</dbReference>
<dbReference type="STRING" id="150146.SAMN05443667_10214"/>
<proteinExistence type="predicted"/>
<keyword evidence="4" id="KW-1185">Reference proteome</keyword>
<dbReference type="PANTHER" id="PTHR34220:SF7">
    <property type="entry name" value="SENSOR HISTIDINE KINASE YPDA"/>
    <property type="match status" value="1"/>
</dbReference>
<keyword evidence="3" id="KW-0808">Transferase</keyword>
<sequence length="350" mass="40421">MRLVNFYFICTMNRTNRTVFQLFLWATVWIMVGLTQSDFVRFFRDNYLAYICQSLLIVGLVFVLAPRLLFRKKYLLFTLVSLVLLIFCAYVSGSIVQHVQDLGMRPPPPRGGRKNLPTPILINMLLLSVSYILAIFLETFSFAQKKEEALILSKTANIENELKFLKSQINPHFLFNSLNNIYSLSIIDSSKAQESILYLSDMLRYVLYDCEKPLVSIEKEITYIQDFIKLFLLKSSKNYPLKTSFSIENEGLQIAPMLLIPFVENAFKHSNIENIEEAFITIDLRSTKKSIHFVVENSFRKGPKIQDAVGGIGIVNVQKRLNLLYENTHLLEINENNNTFRVELKIDTNA</sequence>
<dbReference type="InterPro" id="IPR010559">
    <property type="entry name" value="Sig_transdc_His_kin_internal"/>
</dbReference>
<keyword evidence="1" id="KW-1133">Transmembrane helix</keyword>
<dbReference type="GO" id="GO:0000155">
    <property type="term" value="F:phosphorelay sensor kinase activity"/>
    <property type="evidence" value="ECO:0007669"/>
    <property type="project" value="InterPro"/>
</dbReference>
<evidence type="ECO:0000313" key="4">
    <source>
        <dbReference type="Proteomes" id="UP000198951"/>
    </source>
</evidence>
<organism evidence="3 4">
    <name type="scientific">Flavobacterium gillisiae</name>
    <dbReference type="NCBI Taxonomy" id="150146"/>
    <lineage>
        <taxon>Bacteria</taxon>
        <taxon>Pseudomonadati</taxon>
        <taxon>Bacteroidota</taxon>
        <taxon>Flavobacteriia</taxon>
        <taxon>Flavobacteriales</taxon>
        <taxon>Flavobacteriaceae</taxon>
        <taxon>Flavobacterium</taxon>
    </lineage>
</organism>
<name>A0A1H3YIG2_9FLAO</name>
<dbReference type="Pfam" id="PF06580">
    <property type="entry name" value="His_kinase"/>
    <property type="match status" value="1"/>
</dbReference>
<feature type="domain" description="Signal transduction histidine kinase internal region" evidence="2">
    <location>
        <begin position="161"/>
        <end position="233"/>
    </location>
</feature>
<reference evidence="4" key="1">
    <citation type="submission" date="2016-10" db="EMBL/GenBank/DDBJ databases">
        <authorList>
            <person name="Varghese N."/>
            <person name="Submissions S."/>
        </authorList>
    </citation>
    <scope>NUCLEOTIDE SEQUENCE [LARGE SCALE GENOMIC DNA]</scope>
    <source>
        <strain evidence="4">DSM 22376</strain>
    </source>
</reference>
<evidence type="ECO:0000313" key="3">
    <source>
        <dbReference type="EMBL" id="SEA11419.1"/>
    </source>
</evidence>
<keyword evidence="3" id="KW-0418">Kinase</keyword>
<dbReference type="EMBL" id="FNRD01000002">
    <property type="protein sequence ID" value="SEA11419.1"/>
    <property type="molecule type" value="Genomic_DNA"/>
</dbReference>
<keyword evidence="1" id="KW-0472">Membrane</keyword>
<gene>
    <name evidence="3" type="ORF">SAMN05443667_10214</name>
</gene>
<protein>
    <submittedName>
        <fullName evidence="3">Histidine kinase</fullName>
    </submittedName>
</protein>
<dbReference type="InterPro" id="IPR036890">
    <property type="entry name" value="HATPase_C_sf"/>
</dbReference>